<dbReference type="Proteomes" id="UP000031637">
    <property type="component" value="Chromosome"/>
</dbReference>
<sequence>MNLLSKVLGPKSKYDSGLPYTYEARIRMFEEGNEYKSYFSDTICGLIEHLSRNRIAPPGVEIFEVYREREVIIDAKLFTTPEQEWLFKPDICRTFEQHYPGHIHAADCSFRDRSRGGTGP</sequence>
<keyword evidence="2" id="KW-1185">Reference proteome</keyword>
<accession>W0SH58</accession>
<name>W0SH58_9PROT</name>
<dbReference type="OrthoDB" id="9838930at2"/>
<dbReference type="AlphaFoldDB" id="W0SH58"/>
<dbReference type="HOGENOM" id="CLU_2048521_0_0_4"/>
<gene>
    <name evidence="1" type="ORF">SUTH_01258</name>
</gene>
<dbReference type="RefSeq" id="WP_041097945.1">
    <property type="nucleotide sequence ID" value="NZ_AP012547.1"/>
</dbReference>
<dbReference type="EMBL" id="AP012547">
    <property type="protein sequence ID" value="BAO29058.1"/>
    <property type="molecule type" value="Genomic_DNA"/>
</dbReference>
<evidence type="ECO:0000313" key="1">
    <source>
        <dbReference type="EMBL" id="BAO29058.1"/>
    </source>
</evidence>
<organism evidence="1 2">
    <name type="scientific">Sulfuritalea hydrogenivorans sk43H</name>
    <dbReference type="NCBI Taxonomy" id="1223802"/>
    <lineage>
        <taxon>Bacteria</taxon>
        <taxon>Pseudomonadati</taxon>
        <taxon>Pseudomonadota</taxon>
        <taxon>Betaproteobacteria</taxon>
        <taxon>Nitrosomonadales</taxon>
        <taxon>Sterolibacteriaceae</taxon>
        <taxon>Sulfuritalea</taxon>
    </lineage>
</organism>
<protein>
    <submittedName>
        <fullName evidence="1">Uncharacterized protein</fullName>
    </submittedName>
</protein>
<dbReference type="KEGG" id="shd:SUTH_01258"/>
<reference evidence="1 2" key="1">
    <citation type="journal article" date="2014" name="Syst. Appl. Microbiol.">
        <title>Complete genomes of freshwater sulfur oxidizers Sulfuricella denitrificans skB26 and Sulfuritalea hydrogenivorans sk43H: genetic insights into the sulfur oxidation pathway of betaproteobacteria.</title>
        <authorList>
            <person name="Watanabe T."/>
            <person name="Kojima H."/>
            <person name="Fukui M."/>
        </authorList>
    </citation>
    <scope>NUCLEOTIDE SEQUENCE [LARGE SCALE GENOMIC DNA]</scope>
    <source>
        <strain evidence="1">DSM22779</strain>
    </source>
</reference>
<evidence type="ECO:0000313" key="2">
    <source>
        <dbReference type="Proteomes" id="UP000031637"/>
    </source>
</evidence>
<proteinExistence type="predicted"/>